<protein>
    <recommendedName>
        <fullName evidence="3">Peptidase C39-like domain-containing protein</fullName>
    </recommendedName>
</protein>
<dbReference type="Proteomes" id="UP000069850">
    <property type="component" value="Chromosome 1"/>
</dbReference>
<dbReference type="Gene3D" id="3.90.70.10">
    <property type="entry name" value="Cysteine proteinases"/>
    <property type="match status" value="1"/>
</dbReference>
<sequence length="124" mass="13856">MTASRSIVDAQPRKEPNKTWEETWAMGHYMVVIGVDDRSVYLEDPDLLGMRPVMDRDEFVQAWHDYEGKIAFGSRCLHQGRGTRGAPVLYDPGCDADVCAGGPKDPMMVVGAGQRVLRRHPGRI</sequence>
<proteinExistence type="predicted"/>
<name>A0A0X3BL45_9EURY</name>
<evidence type="ECO:0000313" key="1">
    <source>
        <dbReference type="EMBL" id="CVK32701.1"/>
    </source>
</evidence>
<dbReference type="AlphaFoldDB" id="A0A0X3BL45"/>
<reference evidence="1 2" key="1">
    <citation type="submission" date="2016-01" db="EMBL/GenBank/DDBJ databases">
        <authorList>
            <person name="Manzoor S."/>
        </authorList>
    </citation>
    <scope>NUCLEOTIDE SEQUENCE [LARGE SCALE GENOMIC DNA]</scope>
    <source>
        <strain evidence="1">Methanoculleus sp MAB1</strain>
    </source>
</reference>
<dbReference type="EMBL" id="LT158599">
    <property type="protein sequence ID" value="CVK32701.1"/>
    <property type="molecule type" value="Genomic_DNA"/>
</dbReference>
<organism evidence="1 2">
    <name type="scientific">Methanoculleus bourgensis</name>
    <dbReference type="NCBI Taxonomy" id="83986"/>
    <lineage>
        <taxon>Archaea</taxon>
        <taxon>Methanobacteriati</taxon>
        <taxon>Methanobacteriota</taxon>
        <taxon>Stenosarchaea group</taxon>
        <taxon>Methanomicrobia</taxon>
        <taxon>Methanomicrobiales</taxon>
        <taxon>Methanomicrobiaceae</taxon>
        <taxon>Methanoculleus</taxon>
    </lineage>
</organism>
<accession>A0A0X3BL45</accession>
<evidence type="ECO:0000313" key="2">
    <source>
        <dbReference type="Proteomes" id="UP000069850"/>
    </source>
</evidence>
<dbReference type="KEGG" id="mema:MMAB1_1488"/>
<evidence type="ECO:0008006" key="3">
    <source>
        <dbReference type="Google" id="ProtNLM"/>
    </source>
</evidence>
<gene>
    <name evidence="1" type="ORF">MMAB1_1488</name>
</gene>